<keyword evidence="4" id="KW-1015">Disulfide bond</keyword>
<dbReference type="InterPro" id="IPR043504">
    <property type="entry name" value="Peptidase_S1_PA_chymotrypsin"/>
</dbReference>
<dbReference type="SUPFAM" id="SSF50494">
    <property type="entry name" value="Trypsin-like serine proteases"/>
    <property type="match status" value="1"/>
</dbReference>
<evidence type="ECO:0000313" key="8">
    <source>
        <dbReference type="EMBL" id="CAH1647852.1"/>
    </source>
</evidence>
<evidence type="ECO:0000313" key="9">
    <source>
        <dbReference type="Proteomes" id="UP001153321"/>
    </source>
</evidence>
<evidence type="ECO:0000256" key="4">
    <source>
        <dbReference type="ARBA" id="ARBA00023157"/>
    </source>
</evidence>
<evidence type="ECO:0000256" key="1">
    <source>
        <dbReference type="ARBA" id="ARBA00022670"/>
    </source>
</evidence>
<dbReference type="EMBL" id="LR824562">
    <property type="protein sequence ID" value="CAH1647852.1"/>
    <property type="molecule type" value="Genomic_DNA"/>
</dbReference>
<dbReference type="InterPro" id="IPR050430">
    <property type="entry name" value="Peptidase_S1"/>
</dbReference>
<dbReference type="AlphaFoldDB" id="A0A9P0IHV4"/>
<dbReference type="Pfam" id="PF00089">
    <property type="entry name" value="Trypsin"/>
    <property type="match status" value="1"/>
</dbReference>
<dbReference type="InterPro" id="IPR018114">
    <property type="entry name" value="TRYPSIN_HIS"/>
</dbReference>
<dbReference type="InterPro" id="IPR033116">
    <property type="entry name" value="TRYPSIN_SER"/>
</dbReference>
<organism evidence="8 9">
    <name type="scientific">Spodoptera littoralis</name>
    <name type="common">Egyptian cotton leafworm</name>
    <dbReference type="NCBI Taxonomy" id="7109"/>
    <lineage>
        <taxon>Eukaryota</taxon>
        <taxon>Metazoa</taxon>
        <taxon>Ecdysozoa</taxon>
        <taxon>Arthropoda</taxon>
        <taxon>Hexapoda</taxon>
        <taxon>Insecta</taxon>
        <taxon>Pterygota</taxon>
        <taxon>Neoptera</taxon>
        <taxon>Endopterygota</taxon>
        <taxon>Lepidoptera</taxon>
        <taxon>Glossata</taxon>
        <taxon>Ditrysia</taxon>
        <taxon>Noctuoidea</taxon>
        <taxon>Noctuidae</taxon>
        <taxon>Amphipyrinae</taxon>
        <taxon>Spodoptera</taxon>
    </lineage>
</organism>
<keyword evidence="3 5" id="KW-0720">Serine protease</keyword>
<keyword evidence="9" id="KW-1185">Reference proteome</keyword>
<dbReference type="SMART" id="SM00020">
    <property type="entry name" value="Tryp_SPc"/>
    <property type="match status" value="1"/>
</dbReference>
<feature type="chain" id="PRO_5040504219" description="Peptidase S1 domain-containing protein" evidence="6">
    <location>
        <begin position="19"/>
        <end position="284"/>
    </location>
</feature>
<dbReference type="PROSITE" id="PS00134">
    <property type="entry name" value="TRYPSIN_HIS"/>
    <property type="match status" value="1"/>
</dbReference>
<accession>A0A9P0IHV4</accession>
<dbReference type="PANTHER" id="PTHR24276:SF98">
    <property type="entry name" value="FI18310P1-RELATED"/>
    <property type="match status" value="1"/>
</dbReference>
<dbReference type="Gene3D" id="2.40.10.10">
    <property type="entry name" value="Trypsin-like serine proteases"/>
    <property type="match status" value="2"/>
</dbReference>
<protein>
    <recommendedName>
        <fullName evidence="7">Peptidase S1 domain-containing protein</fullName>
    </recommendedName>
</protein>
<proteinExistence type="predicted"/>
<dbReference type="InterPro" id="IPR001254">
    <property type="entry name" value="Trypsin_dom"/>
</dbReference>
<dbReference type="PROSITE" id="PS00135">
    <property type="entry name" value="TRYPSIN_SER"/>
    <property type="match status" value="1"/>
</dbReference>
<reference evidence="8" key="1">
    <citation type="submission" date="2022-02" db="EMBL/GenBank/DDBJ databases">
        <authorList>
            <person name="King R."/>
        </authorList>
    </citation>
    <scope>NUCLEOTIDE SEQUENCE</scope>
</reference>
<evidence type="ECO:0000256" key="2">
    <source>
        <dbReference type="ARBA" id="ARBA00022801"/>
    </source>
</evidence>
<dbReference type="Proteomes" id="UP001153321">
    <property type="component" value="Chromosome Z"/>
</dbReference>
<evidence type="ECO:0000256" key="3">
    <source>
        <dbReference type="ARBA" id="ARBA00022825"/>
    </source>
</evidence>
<dbReference type="PANTHER" id="PTHR24276">
    <property type="entry name" value="POLYSERASE-RELATED"/>
    <property type="match status" value="1"/>
</dbReference>
<keyword evidence="2 5" id="KW-0378">Hydrolase</keyword>
<evidence type="ECO:0000256" key="5">
    <source>
        <dbReference type="RuleBase" id="RU363034"/>
    </source>
</evidence>
<gene>
    <name evidence="8" type="ORF">SPLIT_LOCUS13197</name>
</gene>
<evidence type="ECO:0000256" key="6">
    <source>
        <dbReference type="SAM" id="SignalP"/>
    </source>
</evidence>
<dbReference type="GO" id="GO:0004252">
    <property type="term" value="F:serine-type endopeptidase activity"/>
    <property type="evidence" value="ECO:0007669"/>
    <property type="project" value="InterPro"/>
</dbReference>
<dbReference type="GO" id="GO:0006508">
    <property type="term" value="P:proteolysis"/>
    <property type="evidence" value="ECO:0007669"/>
    <property type="project" value="UniProtKB-KW"/>
</dbReference>
<dbReference type="PROSITE" id="PS50240">
    <property type="entry name" value="TRYPSIN_DOM"/>
    <property type="match status" value="1"/>
</dbReference>
<feature type="signal peptide" evidence="6">
    <location>
        <begin position="1"/>
        <end position="18"/>
    </location>
</feature>
<dbReference type="InterPro" id="IPR009003">
    <property type="entry name" value="Peptidase_S1_PA"/>
</dbReference>
<keyword evidence="6" id="KW-0732">Signal</keyword>
<name>A0A9P0IHV4_SPOLI</name>
<keyword evidence="1 5" id="KW-0645">Protease</keyword>
<sequence>MYSAVYILFSYILLQVNCGRSGVKIINSVIAKEDEYPYIVRLERRILITFNNKVLAENNVHICTCTALSRSLLLTAGHCLKSVGFIKNLTNNLAVQPVVRYGARGSKLAKVMSVIHHPSFYDPEPKVQSNIGLVRTQLIGLNQFAKLSEVDMIGVGNRAITLAGYRAVRKSVRTEIGKVYKASQLQLLKLVVMPHDNQIVSGHPMKCTPVYCLPTSTTCDGDSGGPLLHFTGVMGISTTSLEYIKGCSELNQTQSIGMGEIITLTKPHMKWINDNIKRDDQVPV</sequence>
<evidence type="ECO:0000259" key="7">
    <source>
        <dbReference type="PROSITE" id="PS50240"/>
    </source>
</evidence>
<feature type="domain" description="Peptidase S1" evidence="7">
    <location>
        <begin position="25"/>
        <end position="277"/>
    </location>
</feature>